<reference evidence="2" key="1">
    <citation type="submission" date="2022-05" db="EMBL/GenBank/DDBJ databases">
        <title>The Musa troglodytarum L. genome provides insights into the mechanism of non-climacteric behaviour and enrichment of carotenoids.</title>
        <authorList>
            <person name="Wang J."/>
        </authorList>
    </citation>
    <scope>NUCLEOTIDE SEQUENCE</scope>
    <source>
        <tissue evidence="2">Leaf</tissue>
    </source>
</reference>
<evidence type="ECO:0000313" key="3">
    <source>
        <dbReference type="Proteomes" id="UP001055439"/>
    </source>
</evidence>
<dbReference type="InterPro" id="IPR011990">
    <property type="entry name" value="TPR-like_helical_dom_sf"/>
</dbReference>
<proteinExistence type="predicted"/>
<dbReference type="InterPro" id="IPR019734">
    <property type="entry name" value="TPR_rpt"/>
</dbReference>
<evidence type="ECO:0000313" key="2">
    <source>
        <dbReference type="EMBL" id="URE27764.1"/>
    </source>
</evidence>
<sequence length="210" mass="23784">MLSSTLSVAALSSFRHGTEASAIKPLPFQNPRHRAFFPSLPLPRRIFLPTASASIWDALTGGGGAARDASLAVRRGMLLFRQGDVSGSLAEFDRAIELDPRQKAYSPSDLWQRGLSLYYLNRFEEGAEQFRLDVAKNPNDTEESIWCFLCEAQLYGVEDARSRMIWMRRSFKFLQHASAHMDQDRMTIWQPSPRFTAFAETGALAERFLF</sequence>
<protein>
    <submittedName>
        <fullName evidence="2">Uncharacterized protein</fullName>
    </submittedName>
</protein>
<dbReference type="Proteomes" id="UP001055439">
    <property type="component" value="Chromosome 8"/>
</dbReference>
<dbReference type="GO" id="GO:0009507">
    <property type="term" value="C:chloroplast"/>
    <property type="evidence" value="ECO:0007669"/>
    <property type="project" value="TreeGrafter"/>
</dbReference>
<dbReference type="SMART" id="SM00028">
    <property type="entry name" value="TPR"/>
    <property type="match status" value="2"/>
</dbReference>
<organism evidence="2 3">
    <name type="scientific">Musa troglodytarum</name>
    <name type="common">fe'i banana</name>
    <dbReference type="NCBI Taxonomy" id="320322"/>
    <lineage>
        <taxon>Eukaryota</taxon>
        <taxon>Viridiplantae</taxon>
        <taxon>Streptophyta</taxon>
        <taxon>Embryophyta</taxon>
        <taxon>Tracheophyta</taxon>
        <taxon>Spermatophyta</taxon>
        <taxon>Magnoliopsida</taxon>
        <taxon>Liliopsida</taxon>
        <taxon>Zingiberales</taxon>
        <taxon>Musaceae</taxon>
        <taxon>Musa</taxon>
    </lineage>
</organism>
<keyword evidence="1" id="KW-0802">TPR repeat</keyword>
<keyword evidence="3" id="KW-1185">Reference proteome</keyword>
<dbReference type="EMBL" id="CP097510">
    <property type="protein sequence ID" value="URE27764.1"/>
    <property type="molecule type" value="Genomic_DNA"/>
</dbReference>
<gene>
    <name evidence="2" type="ORF">MUK42_17562</name>
</gene>
<name>A0A9E7H548_9LILI</name>
<dbReference type="SUPFAM" id="SSF48452">
    <property type="entry name" value="TPR-like"/>
    <property type="match status" value="1"/>
</dbReference>
<accession>A0A9E7H548</accession>
<dbReference type="OrthoDB" id="29145at2759"/>
<dbReference type="PANTHER" id="PTHR47908">
    <property type="match status" value="1"/>
</dbReference>
<dbReference type="PROSITE" id="PS50005">
    <property type="entry name" value="TPR"/>
    <property type="match status" value="1"/>
</dbReference>
<evidence type="ECO:0000256" key="1">
    <source>
        <dbReference type="PROSITE-ProRule" id="PRU00339"/>
    </source>
</evidence>
<dbReference type="AlphaFoldDB" id="A0A9E7H548"/>
<dbReference type="Gene3D" id="1.25.40.10">
    <property type="entry name" value="Tetratricopeptide repeat domain"/>
    <property type="match status" value="1"/>
</dbReference>
<feature type="repeat" description="TPR" evidence="1">
    <location>
        <begin position="69"/>
        <end position="102"/>
    </location>
</feature>
<dbReference type="PANTHER" id="PTHR47908:SF2">
    <property type="entry name" value="TETRATRICOPEPTIDE REPEAT (TPR)-LIKE SUPERFAMILY PROTEIN"/>
    <property type="match status" value="1"/>
</dbReference>